<reference evidence="3" key="1">
    <citation type="journal article" date="2019" name="Int. J. Syst. Evol. Microbiol.">
        <title>The Global Catalogue of Microorganisms (GCM) 10K type strain sequencing project: providing services to taxonomists for standard genome sequencing and annotation.</title>
        <authorList>
            <consortium name="The Broad Institute Genomics Platform"/>
            <consortium name="The Broad Institute Genome Sequencing Center for Infectious Disease"/>
            <person name="Wu L."/>
            <person name="Ma J."/>
        </authorList>
    </citation>
    <scope>NUCLEOTIDE SEQUENCE [LARGE SCALE GENOMIC DNA]</scope>
    <source>
        <strain evidence="3">CGMCC 4.7106</strain>
    </source>
</reference>
<name>A0ABW1BVX9_9ACTN</name>
<accession>A0ABW1BVX9</accession>
<proteinExistence type="predicted"/>
<feature type="chain" id="PRO_5046517884" description="PknH-like extracellular domain-containing protein" evidence="1">
    <location>
        <begin position="25"/>
        <end position="216"/>
    </location>
</feature>
<feature type="signal peptide" evidence="1">
    <location>
        <begin position="1"/>
        <end position="24"/>
    </location>
</feature>
<protein>
    <recommendedName>
        <fullName evidence="4">PknH-like extracellular domain-containing protein</fullName>
    </recommendedName>
</protein>
<evidence type="ECO:0000313" key="2">
    <source>
        <dbReference type="EMBL" id="MFC5816944.1"/>
    </source>
</evidence>
<evidence type="ECO:0000256" key="1">
    <source>
        <dbReference type="SAM" id="SignalP"/>
    </source>
</evidence>
<organism evidence="2 3">
    <name type="scientific">Nonomuraea harbinensis</name>
    <dbReference type="NCBI Taxonomy" id="1286938"/>
    <lineage>
        <taxon>Bacteria</taxon>
        <taxon>Bacillati</taxon>
        <taxon>Actinomycetota</taxon>
        <taxon>Actinomycetes</taxon>
        <taxon>Streptosporangiales</taxon>
        <taxon>Streptosporangiaceae</taxon>
        <taxon>Nonomuraea</taxon>
    </lineage>
</organism>
<comment type="caution">
    <text evidence="2">The sequence shown here is derived from an EMBL/GenBank/DDBJ whole genome shotgun (WGS) entry which is preliminary data.</text>
</comment>
<dbReference type="EMBL" id="JBHSNW010000008">
    <property type="protein sequence ID" value="MFC5816944.1"/>
    <property type="molecule type" value="Genomic_DNA"/>
</dbReference>
<sequence>MIKKTMAVALVIGSTLAGTSAVHATATKIPKNFLLTERAAAEGSVVEDEEWWKISDSLSRQLAFNPCRSKRKSRDGRVAMRTITHLTSAPSSAGEQLVLYRNARAAQAAFRKLRADLARCSKPAVVKRDRFGYVGRPLRVGDEALSVAGYDYGAKGRRLSPSGDLAVVGRRGAALFLYTANARGRGAKKEITGQAGKMAKKVCGLPGVCGKKTGSR</sequence>
<keyword evidence="1" id="KW-0732">Signal</keyword>
<evidence type="ECO:0008006" key="4">
    <source>
        <dbReference type="Google" id="ProtNLM"/>
    </source>
</evidence>
<dbReference type="RefSeq" id="WP_219552461.1">
    <property type="nucleotide sequence ID" value="NZ_JAHKRN010000096.1"/>
</dbReference>
<keyword evidence="3" id="KW-1185">Reference proteome</keyword>
<gene>
    <name evidence="2" type="ORF">ACFPUY_17755</name>
</gene>
<evidence type="ECO:0000313" key="3">
    <source>
        <dbReference type="Proteomes" id="UP001596096"/>
    </source>
</evidence>
<dbReference type="Proteomes" id="UP001596096">
    <property type="component" value="Unassembled WGS sequence"/>
</dbReference>